<keyword evidence="9" id="KW-1185">Reference proteome</keyword>
<evidence type="ECO:0000259" key="7">
    <source>
        <dbReference type="Pfam" id="PF01479"/>
    </source>
</evidence>
<name>A0A498JN91_MALDO</name>
<evidence type="ECO:0000256" key="3">
    <source>
        <dbReference type="ARBA" id="ARBA00022884"/>
    </source>
</evidence>
<keyword evidence="3 6" id="KW-0694">RNA-binding</keyword>
<organism evidence="8 9">
    <name type="scientific">Malus domestica</name>
    <name type="common">Apple</name>
    <name type="synonym">Pyrus malus</name>
    <dbReference type="NCBI Taxonomy" id="3750"/>
    <lineage>
        <taxon>Eukaryota</taxon>
        <taxon>Viridiplantae</taxon>
        <taxon>Streptophyta</taxon>
        <taxon>Embryophyta</taxon>
        <taxon>Tracheophyta</taxon>
        <taxon>Spermatophyta</taxon>
        <taxon>Magnoliopsida</taxon>
        <taxon>eudicotyledons</taxon>
        <taxon>Gunneridae</taxon>
        <taxon>Pentapetalae</taxon>
        <taxon>rosids</taxon>
        <taxon>fabids</taxon>
        <taxon>Rosales</taxon>
        <taxon>Rosaceae</taxon>
        <taxon>Amygdaloideae</taxon>
        <taxon>Maleae</taxon>
        <taxon>Malus</taxon>
    </lineage>
</organism>
<evidence type="ECO:0000256" key="5">
    <source>
        <dbReference type="ARBA" id="ARBA00023274"/>
    </source>
</evidence>
<dbReference type="NCBIfam" id="TIGR01018">
    <property type="entry name" value="uS4_arch"/>
    <property type="match status" value="1"/>
</dbReference>
<gene>
    <name evidence="8" type="ORF">DVH24_008851</name>
</gene>
<evidence type="ECO:0000256" key="1">
    <source>
        <dbReference type="ARBA" id="ARBA00007465"/>
    </source>
</evidence>
<dbReference type="InterPro" id="IPR036986">
    <property type="entry name" value="S4_RNA-bd_sf"/>
</dbReference>
<dbReference type="Pfam" id="PF01479">
    <property type="entry name" value="S4"/>
    <property type="match status" value="1"/>
</dbReference>
<dbReference type="AlphaFoldDB" id="A0A498JN91"/>
<dbReference type="GO" id="GO:0042274">
    <property type="term" value="P:ribosomal small subunit biogenesis"/>
    <property type="evidence" value="ECO:0007669"/>
    <property type="project" value="TreeGrafter"/>
</dbReference>
<dbReference type="GO" id="GO:0006412">
    <property type="term" value="P:translation"/>
    <property type="evidence" value="ECO:0007669"/>
    <property type="project" value="InterPro"/>
</dbReference>
<accession>A0A498JN91</accession>
<keyword evidence="5" id="KW-0687">Ribonucleoprotein</keyword>
<dbReference type="InterPro" id="IPR022801">
    <property type="entry name" value="Ribosomal_uS4"/>
</dbReference>
<dbReference type="STRING" id="3750.A0A498JN91"/>
<dbReference type="Proteomes" id="UP000290289">
    <property type="component" value="Chromosome 6"/>
</dbReference>
<dbReference type="InterPro" id="IPR005710">
    <property type="entry name" value="Ribosomal_uS4_euk/arc"/>
</dbReference>
<proteinExistence type="inferred from homology"/>
<sequence>MRKNPRQVFEGAALLMRMNRYKLLDEGQNKLDYVLALAVENILERRLQMIVFKTGMAMSIHHAHVLIRQRHIRVGRQVVNIPSSLVRCDSEKHIDF</sequence>
<comment type="caution">
    <text evidence="8">The sequence shown here is derived from an EMBL/GenBank/DDBJ whole genome shotgun (WGS) entry which is preliminary data.</text>
</comment>
<dbReference type="PANTHER" id="PTHR11831">
    <property type="entry name" value="30S 40S RIBOSOMAL PROTEIN"/>
    <property type="match status" value="1"/>
</dbReference>
<protein>
    <recommendedName>
        <fullName evidence="7">RNA-binding S4 domain-containing protein</fullName>
    </recommendedName>
</protein>
<dbReference type="CDD" id="cd00165">
    <property type="entry name" value="S4"/>
    <property type="match status" value="1"/>
</dbReference>
<feature type="domain" description="RNA-binding S4" evidence="7">
    <location>
        <begin position="45"/>
        <end position="87"/>
    </location>
</feature>
<dbReference type="InterPro" id="IPR002942">
    <property type="entry name" value="S4_RNA-bd"/>
</dbReference>
<evidence type="ECO:0000313" key="9">
    <source>
        <dbReference type="Proteomes" id="UP000290289"/>
    </source>
</evidence>
<dbReference type="GO" id="GO:0003735">
    <property type="term" value="F:structural constituent of ribosome"/>
    <property type="evidence" value="ECO:0007669"/>
    <property type="project" value="InterPro"/>
</dbReference>
<dbReference type="GO" id="GO:0022627">
    <property type="term" value="C:cytosolic small ribosomal subunit"/>
    <property type="evidence" value="ECO:0007669"/>
    <property type="project" value="TreeGrafter"/>
</dbReference>
<evidence type="ECO:0000256" key="6">
    <source>
        <dbReference type="PROSITE-ProRule" id="PRU00182"/>
    </source>
</evidence>
<evidence type="ECO:0000313" key="8">
    <source>
        <dbReference type="EMBL" id="RXH96347.1"/>
    </source>
</evidence>
<dbReference type="PROSITE" id="PS50889">
    <property type="entry name" value="S4"/>
    <property type="match status" value="1"/>
</dbReference>
<dbReference type="Gene3D" id="3.10.290.10">
    <property type="entry name" value="RNA-binding S4 domain"/>
    <property type="match status" value="1"/>
</dbReference>
<dbReference type="GO" id="GO:0019843">
    <property type="term" value="F:rRNA binding"/>
    <property type="evidence" value="ECO:0007669"/>
    <property type="project" value="UniProtKB-KW"/>
</dbReference>
<dbReference type="PANTHER" id="PTHR11831:SF47">
    <property type="entry name" value="SMALL RIBOSOMAL SUBUNIT PROTEIN US4Y"/>
    <property type="match status" value="1"/>
</dbReference>
<keyword evidence="2" id="KW-0699">rRNA-binding</keyword>
<evidence type="ECO:0000256" key="2">
    <source>
        <dbReference type="ARBA" id="ARBA00022730"/>
    </source>
</evidence>
<comment type="similarity">
    <text evidence="1">Belongs to the universal ribosomal protein uS4 family.</text>
</comment>
<dbReference type="SUPFAM" id="SSF55174">
    <property type="entry name" value="Alpha-L RNA-binding motif"/>
    <property type="match status" value="1"/>
</dbReference>
<evidence type="ECO:0000256" key="4">
    <source>
        <dbReference type="ARBA" id="ARBA00022980"/>
    </source>
</evidence>
<keyword evidence="4" id="KW-0689">Ribosomal protein</keyword>
<reference evidence="8 9" key="1">
    <citation type="submission" date="2018-10" db="EMBL/GenBank/DDBJ databases">
        <title>A high-quality apple genome assembly.</title>
        <authorList>
            <person name="Hu J."/>
        </authorList>
    </citation>
    <scope>NUCLEOTIDE SEQUENCE [LARGE SCALE GENOMIC DNA]</scope>
    <source>
        <strain evidence="9">cv. HFTH1</strain>
        <tissue evidence="8">Young leaf</tissue>
    </source>
</reference>
<dbReference type="EMBL" id="RDQH01000332">
    <property type="protein sequence ID" value="RXH96347.1"/>
    <property type="molecule type" value="Genomic_DNA"/>
</dbReference>